<dbReference type="HOGENOM" id="CLU_3142818_0_0_1"/>
<name>G2XNA6_BOTF4</name>
<reference evidence="3" key="1">
    <citation type="journal article" date="2011" name="PLoS Genet.">
        <title>Genomic analysis of the necrotrophic fungal pathogens Sclerotinia sclerotiorum and Botrytis cinerea.</title>
        <authorList>
            <person name="Amselem J."/>
            <person name="Cuomo C.A."/>
            <person name="van Kan J.A."/>
            <person name="Viaud M."/>
            <person name="Benito E.P."/>
            <person name="Couloux A."/>
            <person name="Coutinho P.M."/>
            <person name="de Vries R.P."/>
            <person name="Dyer P.S."/>
            <person name="Fillinger S."/>
            <person name="Fournier E."/>
            <person name="Gout L."/>
            <person name="Hahn M."/>
            <person name="Kohn L."/>
            <person name="Lapalu N."/>
            <person name="Plummer K.M."/>
            <person name="Pradier J.M."/>
            <person name="Quevillon E."/>
            <person name="Sharon A."/>
            <person name="Simon A."/>
            <person name="ten Have A."/>
            <person name="Tudzynski B."/>
            <person name="Tudzynski P."/>
            <person name="Wincker P."/>
            <person name="Andrew M."/>
            <person name="Anthouard V."/>
            <person name="Beever R.E."/>
            <person name="Beffa R."/>
            <person name="Benoit I."/>
            <person name="Bouzid O."/>
            <person name="Brault B."/>
            <person name="Chen Z."/>
            <person name="Choquer M."/>
            <person name="Collemare J."/>
            <person name="Cotton P."/>
            <person name="Danchin E.G."/>
            <person name="Da Silva C."/>
            <person name="Gautier A."/>
            <person name="Giraud C."/>
            <person name="Giraud T."/>
            <person name="Gonzalez C."/>
            <person name="Grossetete S."/>
            <person name="Guldener U."/>
            <person name="Henrissat B."/>
            <person name="Howlett B.J."/>
            <person name="Kodira C."/>
            <person name="Kretschmer M."/>
            <person name="Lappartient A."/>
            <person name="Leroch M."/>
            <person name="Levis C."/>
            <person name="Mauceli E."/>
            <person name="Neuveglise C."/>
            <person name="Oeser B."/>
            <person name="Pearson M."/>
            <person name="Poulain J."/>
            <person name="Poussereau N."/>
            <person name="Quesneville H."/>
            <person name="Rascle C."/>
            <person name="Schumacher J."/>
            <person name="Segurens B."/>
            <person name="Sexton A."/>
            <person name="Silva E."/>
            <person name="Sirven C."/>
            <person name="Soanes D.M."/>
            <person name="Talbot N.J."/>
            <person name="Templeton M."/>
            <person name="Yandava C."/>
            <person name="Yarden O."/>
            <person name="Zeng Q."/>
            <person name="Rollins J.A."/>
            <person name="Lebrun M.H."/>
            <person name="Dickman M."/>
        </authorList>
    </citation>
    <scope>NUCLEOTIDE SEQUENCE [LARGE SCALE GENOMIC DNA]</scope>
    <source>
        <strain evidence="3">T4</strain>
    </source>
</reference>
<gene>
    <name evidence="2" type="ORF">BofuT4_P014900.1</name>
</gene>
<evidence type="ECO:0000313" key="2">
    <source>
        <dbReference type="EMBL" id="CCD42362.1"/>
    </source>
</evidence>
<organism evidence="2 3">
    <name type="scientific">Botryotinia fuckeliana (strain T4)</name>
    <name type="common">Noble rot fungus</name>
    <name type="synonym">Botrytis cinerea</name>
    <dbReference type="NCBI Taxonomy" id="999810"/>
    <lineage>
        <taxon>Eukaryota</taxon>
        <taxon>Fungi</taxon>
        <taxon>Dikarya</taxon>
        <taxon>Ascomycota</taxon>
        <taxon>Pezizomycotina</taxon>
        <taxon>Leotiomycetes</taxon>
        <taxon>Helotiales</taxon>
        <taxon>Sclerotiniaceae</taxon>
        <taxon>Botrytis</taxon>
    </lineage>
</organism>
<feature type="transmembrane region" description="Helical" evidence="1">
    <location>
        <begin position="20"/>
        <end position="43"/>
    </location>
</feature>
<keyword evidence="1" id="KW-1133">Transmembrane helix</keyword>
<dbReference type="InParanoid" id="G2XNA6"/>
<sequence>MINLLRGRRSFLKQDLTMKLSAAVLKSGSAFLVSIIGLLCGGFDWRGKR</sequence>
<dbReference type="AlphaFoldDB" id="G2XNA6"/>
<accession>G2XNA6</accession>
<dbReference type="EMBL" id="FQ790245">
    <property type="protein sequence ID" value="CCD42362.1"/>
    <property type="molecule type" value="Genomic_DNA"/>
</dbReference>
<keyword evidence="1" id="KW-0812">Transmembrane</keyword>
<evidence type="ECO:0000313" key="3">
    <source>
        <dbReference type="Proteomes" id="UP000008177"/>
    </source>
</evidence>
<keyword evidence="1" id="KW-0472">Membrane</keyword>
<proteinExistence type="predicted"/>
<dbReference type="Proteomes" id="UP000008177">
    <property type="component" value="Unplaced contigs"/>
</dbReference>
<protein>
    <submittedName>
        <fullName evidence="2">Uncharacterized protein</fullName>
    </submittedName>
</protein>
<evidence type="ECO:0000256" key="1">
    <source>
        <dbReference type="SAM" id="Phobius"/>
    </source>
</evidence>